<name>A0AA37F8S7_9ARCH</name>
<dbReference type="HAMAP" id="MF_01509">
    <property type="entry name" value="RfcS"/>
    <property type="match status" value="1"/>
</dbReference>
<dbReference type="Gene3D" id="1.20.272.10">
    <property type="match status" value="1"/>
</dbReference>
<evidence type="ECO:0000259" key="8">
    <source>
        <dbReference type="SMART" id="SM00382"/>
    </source>
</evidence>
<comment type="function">
    <text evidence="7">Part of the RFC clamp loader complex which loads the PCNA sliding clamp onto DNA.</text>
</comment>
<dbReference type="Pfam" id="PF21960">
    <property type="entry name" value="RCF1-5-like_lid"/>
    <property type="match status" value="1"/>
</dbReference>
<dbReference type="GO" id="GO:0005524">
    <property type="term" value="F:ATP binding"/>
    <property type="evidence" value="ECO:0007669"/>
    <property type="project" value="UniProtKB-UniRule"/>
</dbReference>
<dbReference type="EMBL" id="BMNY01000001">
    <property type="protein sequence ID" value="GGM67994.1"/>
    <property type="molecule type" value="Genomic_DNA"/>
</dbReference>
<keyword evidence="3 7" id="KW-0235">DNA replication</keyword>
<dbReference type="GO" id="GO:0006261">
    <property type="term" value="P:DNA-templated DNA replication"/>
    <property type="evidence" value="ECO:0007669"/>
    <property type="project" value="TreeGrafter"/>
</dbReference>
<comment type="similarity">
    <text evidence="1 7">Belongs to the activator 1 small subunits family. RfcS subfamily.</text>
</comment>
<dbReference type="Pfam" id="PF08542">
    <property type="entry name" value="Rep_fac_C"/>
    <property type="match status" value="1"/>
</dbReference>
<feature type="binding site" evidence="7">
    <location>
        <begin position="49"/>
        <end position="56"/>
    </location>
    <ligand>
        <name>ATP</name>
        <dbReference type="ChEBI" id="CHEBI:30616"/>
    </ligand>
</feature>
<evidence type="ECO:0000256" key="4">
    <source>
        <dbReference type="ARBA" id="ARBA00022741"/>
    </source>
</evidence>
<dbReference type="NCBIfam" id="NF001679">
    <property type="entry name" value="PRK00440.1"/>
    <property type="match status" value="1"/>
</dbReference>
<sequence>MLSGAPMIDIWIEKYRPKSLDEISGQAEIVEKLKAFVRAREIPHLIFAGPAGTGKTSAALALAAELFGEDWKMSFLELNASNERGIDVIREQVKDFARIRPSNSLGFKIIFMDEADQLTSEAQAALRRTMEMYSETTRFIFSCNYSSQIIPPIQSRTVVLRFRPLSKEDVVKRLKYIAEQEKVDLSDDSAEAIYEASEGDMRKALNIFQAVASSGNTSPSRIFEMVGKTSRKEYEKLLRISLEGLFEDARNELDRMLIQQGMSGIDIIRGLHSAVRSSQIEPRKKAEVIMALGEAEFRIVEGGSDNIQLDALIARLSYIGGRLS</sequence>
<evidence type="ECO:0000313" key="9">
    <source>
        <dbReference type="EMBL" id="GGM67994.1"/>
    </source>
</evidence>
<dbReference type="InterPro" id="IPR008921">
    <property type="entry name" value="DNA_pol3_clamp-load_cplx_C"/>
</dbReference>
<dbReference type="Pfam" id="PF00004">
    <property type="entry name" value="AAA"/>
    <property type="match status" value="1"/>
</dbReference>
<keyword evidence="10" id="KW-1185">Reference proteome</keyword>
<organism evidence="9 10">
    <name type="scientific">Thermogymnomonas acidicola</name>
    <dbReference type="NCBI Taxonomy" id="399579"/>
    <lineage>
        <taxon>Archaea</taxon>
        <taxon>Methanobacteriati</taxon>
        <taxon>Thermoplasmatota</taxon>
        <taxon>Thermoplasmata</taxon>
        <taxon>Thermoplasmatales</taxon>
        <taxon>Thermogymnomonas</taxon>
    </lineage>
</organism>
<dbReference type="SUPFAM" id="SSF48019">
    <property type="entry name" value="post-AAA+ oligomerization domain-like"/>
    <property type="match status" value="1"/>
</dbReference>
<dbReference type="CDD" id="cd18140">
    <property type="entry name" value="HLD_clamp_RFC"/>
    <property type="match status" value="1"/>
</dbReference>
<evidence type="ECO:0000256" key="7">
    <source>
        <dbReference type="HAMAP-Rule" id="MF_01509"/>
    </source>
</evidence>
<reference evidence="9" key="1">
    <citation type="journal article" date="2014" name="Int. J. Syst. Evol. Microbiol.">
        <title>Complete genome sequence of Corynebacterium casei LMG S-19264T (=DSM 44701T), isolated from a smear-ripened cheese.</title>
        <authorList>
            <consortium name="US DOE Joint Genome Institute (JGI-PGF)"/>
            <person name="Walter F."/>
            <person name="Albersmeier A."/>
            <person name="Kalinowski J."/>
            <person name="Ruckert C."/>
        </authorList>
    </citation>
    <scope>NUCLEOTIDE SEQUENCE</scope>
    <source>
        <strain evidence="9">JCM 13583</strain>
    </source>
</reference>
<dbReference type="PANTHER" id="PTHR11669:SF20">
    <property type="entry name" value="REPLICATION FACTOR C SUBUNIT 4"/>
    <property type="match status" value="1"/>
</dbReference>
<dbReference type="PANTHER" id="PTHR11669">
    <property type="entry name" value="REPLICATION FACTOR C / DNA POLYMERASE III GAMMA-TAU SUBUNIT"/>
    <property type="match status" value="1"/>
</dbReference>
<evidence type="ECO:0000256" key="3">
    <source>
        <dbReference type="ARBA" id="ARBA00022705"/>
    </source>
</evidence>
<dbReference type="CDD" id="cd00009">
    <property type="entry name" value="AAA"/>
    <property type="match status" value="1"/>
</dbReference>
<evidence type="ECO:0000256" key="5">
    <source>
        <dbReference type="ARBA" id="ARBA00022840"/>
    </source>
</evidence>
<protein>
    <recommendedName>
        <fullName evidence="2 7">Replication factor C small subunit</fullName>
        <shortName evidence="7">RFC small subunit</shortName>
    </recommendedName>
    <alternativeName>
        <fullName evidence="6 7">Clamp loader small subunit</fullName>
    </alternativeName>
</protein>
<evidence type="ECO:0000256" key="6">
    <source>
        <dbReference type="ARBA" id="ARBA00031749"/>
    </source>
</evidence>
<dbReference type="Gene3D" id="3.40.50.300">
    <property type="entry name" value="P-loop containing nucleotide triphosphate hydrolases"/>
    <property type="match status" value="1"/>
</dbReference>
<dbReference type="Gene3D" id="1.10.8.60">
    <property type="match status" value="1"/>
</dbReference>
<dbReference type="InterPro" id="IPR003593">
    <property type="entry name" value="AAA+_ATPase"/>
</dbReference>
<dbReference type="GO" id="GO:0016887">
    <property type="term" value="F:ATP hydrolysis activity"/>
    <property type="evidence" value="ECO:0007669"/>
    <property type="project" value="InterPro"/>
</dbReference>
<reference evidence="9" key="2">
    <citation type="submission" date="2022-09" db="EMBL/GenBank/DDBJ databases">
        <authorList>
            <person name="Sun Q."/>
            <person name="Ohkuma M."/>
        </authorList>
    </citation>
    <scope>NUCLEOTIDE SEQUENCE</scope>
    <source>
        <strain evidence="9">JCM 13583</strain>
    </source>
</reference>
<comment type="subunit">
    <text evidence="7">Heteromultimer composed of small subunits (RfcS) and large subunits (RfcL).</text>
</comment>
<evidence type="ECO:0000256" key="2">
    <source>
        <dbReference type="ARBA" id="ARBA00014164"/>
    </source>
</evidence>
<keyword evidence="4 7" id="KW-0547">Nucleotide-binding</keyword>
<evidence type="ECO:0000313" key="10">
    <source>
        <dbReference type="Proteomes" id="UP000632195"/>
    </source>
</evidence>
<dbReference type="GO" id="GO:0006281">
    <property type="term" value="P:DNA repair"/>
    <property type="evidence" value="ECO:0007669"/>
    <property type="project" value="TreeGrafter"/>
</dbReference>
<dbReference type="SMART" id="SM00382">
    <property type="entry name" value="AAA"/>
    <property type="match status" value="1"/>
</dbReference>
<accession>A0AA37F8S7</accession>
<dbReference type="GO" id="GO:0003677">
    <property type="term" value="F:DNA binding"/>
    <property type="evidence" value="ECO:0007669"/>
    <property type="project" value="InterPro"/>
</dbReference>
<dbReference type="InterPro" id="IPR013748">
    <property type="entry name" value="Rep_factorC_C"/>
</dbReference>
<dbReference type="InterPro" id="IPR047854">
    <property type="entry name" value="RFC_lid"/>
</dbReference>
<gene>
    <name evidence="9" type="primary">rfc</name>
    <name evidence="7" type="synonym">rfcS</name>
    <name evidence="9" type="ORF">GCM10007108_02540</name>
</gene>
<keyword evidence="5 7" id="KW-0067">ATP-binding</keyword>
<dbReference type="InterPro" id="IPR027417">
    <property type="entry name" value="P-loop_NTPase"/>
</dbReference>
<feature type="domain" description="AAA+ ATPase" evidence="8">
    <location>
        <begin position="41"/>
        <end position="165"/>
    </location>
</feature>
<comment type="caution">
    <text evidence="9">The sequence shown here is derived from an EMBL/GenBank/DDBJ whole genome shotgun (WGS) entry which is preliminary data.</text>
</comment>
<dbReference type="AlphaFoldDB" id="A0AA37F8S7"/>
<dbReference type="Proteomes" id="UP000632195">
    <property type="component" value="Unassembled WGS sequence"/>
</dbReference>
<proteinExistence type="inferred from homology"/>
<dbReference type="InterPro" id="IPR023748">
    <property type="entry name" value="Rep_factor-C_ssu_arc"/>
</dbReference>
<dbReference type="SUPFAM" id="SSF52540">
    <property type="entry name" value="P-loop containing nucleoside triphosphate hydrolases"/>
    <property type="match status" value="1"/>
</dbReference>
<dbReference type="InterPro" id="IPR003959">
    <property type="entry name" value="ATPase_AAA_core"/>
</dbReference>
<dbReference type="GO" id="GO:0003689">
    <property type="term" value="F:DNA clamp loader activity"/>
    <property type="evidence" value="ECO:0007669"/>
    <property type="project" value="UniProtKB-UniRule"/>
</dbReference>
<dbReference type="InterPro" id="IPR050238">
    <property type="entry name" value="DNA_Rep/Repair_Clamp_Loader"/>
</dbReference>
<dbReference type="FunFam" id="3.40.50.300:FF:000952">
    <property type="entry name" value="Replication factor C subunit 2"/>
    <property type="match status" value="1"/>
</dbReference>
<evidence type="ECO:0000256" key="1">
    <source>
        <dbReference type="ARBA" id="ARBA00009668"/>
    </source>
</evidence>
<dbReference type="GO" id="GO:0005663">
    <property type="term" value="C:DNA replication factor C complex"/>
    <property type="evidence" value="ECO:0007669"/>
    <property type="project" value="InterPro"/>
</dbReference>